<protein>
    <submittedName>
        <fullName evidence="1">Uncharacterized protein</fullName>
    </submittedName>
</protein>
<dbReference type="AlphaFoldDB" id="A0A4Y2ID80"/>
<gene>
    <name evidence="1" type="ORF">AVEN_207276_1</name>
</gene>
<keyword evidence="2" id="KW-1185">Reference proteome</keyword>
<dbReference type="Proteomes" id="UP000499080">
    <property type="component" value="Unassembled WGS sequence"/>
</dbReference>
<reference evidence="1 2" key="1">
    <citation type="journal article" date="2019" name="Sci. Rep.">
        <title>Orb-weaving spider Araneus ventricosus genome elucidates the spidroin gene catalogue.</title>
        <authorList>
            <person name="Kono N."/>
            <person name="Nakamura H."/>
            <person name="Ohtoshi R."/>
            <person name="Moran D.A.P."/>
            <person name="Shinohara A."/>
            <person name="Yoshida Y."/>
            <person name="Fujiwara M."/>
            <person name="Mori M."/>
            <person name="Tomita M."/>
            <person name="Arakawa K."/>
        </authorList>
    </citation>
    <scope>NUCLEOTIDE SEQUENCE [LARGE SCALE GENOMIC DNA]</scope>
</reference>
<evidence type="ECO:0000313" key="2">
    <source>
        <dbReference type="Proteomes" id="UP000499080"/>
    </source>
</evidence>
<sequence length="256" mass="28927">MLNSDVEGSSFRKPDFIRDPSLQVHVKSDVEGSRLKPDFLLSDPVIGVPGHMLNLTSKVPVRNPGLSSDRLCVEPVHVKSESKVPDSKPRFTSEIRLVLKPGTVKSTSKVSDSKPYYIRDPSCIEPEIRLVLSQVHVKSDVEVPDSKPDLQRSFSMVPGITVKSDVEGSRFETDFIRDPSCVEPGTVKIRRRRFQIRNLISSEIFLYGARYMLIGRRRFQIRNPFTRDPSYMVPGTCLNLTSKVPDSKPFIRDPLC</sequence>
<comment type="caution">
    <text evidence="1">The sequence shown here is derived from an EMBL/GenBank/DDBJ whole genome shotgun (WGS) entry which is preliminary data.</text>
</comment>
<name>A0A4Y2ID80_ARAVE</name>
<dbReference type="EMBL" id="BGPR01002553">
    <property type="protein sequence ID" value="GBM75382.1"/>
    <property type="molecule type" value="Genomic_DNA"/>
</dbReference>
<organism evidence="1 2">
    <name type="scientific">Araneus ventricosus</name>
    <name type="common">Orbweaver spider</name>
    <name type="synonym">Epeira ventricosa</name>
    <dbReference type="NCBI Taxonomy" id="182803"/>
    <lineage>
        <taxon>Eukaryota</taxon>
        <taxon>Metazoa</taxon>
        <taxon>Ecdysozoa</taxon>
        <taxon>Arthropoda</taxon>
        <taxon>Chelicerata</taxon>
        <taxon>Arachnida</taxon>
        <taxon>Araneae</taxon>
        <taxon>Araneomorphae</taxon>
        <taxon>Entelegynae</taxon>
        <taxon>Araneoidea</taxon>
        <taxon>Araneidae</taxon>
        <taxon>Araneus</taxon>
    </lineage>
</organism>
<proteinExistence type="predicted"/>
<evidence type="ECO:0000313" key="1">
    <source>
        <dbReference type="EMBL" id="GBM75382.1"/>
    </source>
</evidence>
<accession>A0A4Y2ID80</accession>